<reference evidence="1 2" key="1">
    <citation type="journal article" date="2021" name="BMC Genomics">
        <title>Datura genome reveals duplications of psychoactive alkaloid biosynthetic genes and high mutation rate following tissue culture.</title>
        <authorList>
            <person name="Rajewski A."/>
            <person name="Carter-House D."/>
            <person name="Stajich J."/>
            <person name="Litt A."/>
        </authorList>
    </citation>
    <scope>NUCLEOTIDE SEQUENCE [LARGE SCALE GENOMIC DNA]</scope>
    <source>
        <strain evidence="1">AR-01</strain>
    </source>
</reference>
<dbReference type="EMBL" id="JACEIK010003630">
    <property type="protein sequence ID" value="MCD9642466.1"/>
    <property type="molecule type" value="Genomic_DNA"/>
</dbReference>
<accession>A0ABS8V7Y7</accession>
<sequence>MGKDNMATRKQMFTLSTLEDCECVDKRGGIGVQSTIFNMIEAQQHGIEEIDQLTVLLAQKDVDLVLLKAEQATQGTGGEPSAIMEIQNENAQLKTQNTWKKWLEDLTQQMLHD</sequence>
<evidence type="ECO:0000313" key="1">
    <source>
        <dbReference type="EMBL" id="MCD9642466.1"/>
    </source>
</evidence>
<evidence type="ECO:0000313" key="2">
    <source>
        <dbReference type="Proteomes" id="UP000823775"/>
    </source>
</evidence>
<protein>
    <submittedName>
        <fullName evidence="1">Uncharacterized protein</fullName>
    </submittedName>
</protein>
<gene>
    <name evidence="1" type="ORF">HAX54_029302</name>
</gene>
<keyword evidence="2" id="KW-1185">Reference proteome</keyword>
<proteinExistence type="predicted"/>
<name>A0ABS8V7Y7_DATST</name>
<dbReference type="Proteomes" id="UP000823775">
    <property type="component" value="Unassembled WGS sequence"/>
</dbReference>
<comment type="caution">
    <text evidence="1">The sequence shown here is derived from an EMBL/GenBank/DDBJ whole genome shotgun (WGS) entry which is preliminary data.</text>
</comment>
<organism evidence="1 2">
    <name type="scientific">Datura stramonium</name>
    <name type="common">Jimsonweed</name>
    <name type="synonym">Common thornapple</name>
    <dbReference type="NCBI Taxonomy" id="4076"/>
    <lineage>
        <taxon>Eukaryota</taxon>
        <taxon>Viridiplantae</taxon>
        <taxon>Streptophyta</taxon>
        <taxon>Embryophyta</taxon>
        <taxon>Tracheophyta</taxon>
        <taxon>Spermatophyta</taxon>
        <taxon>Magnoliopsida</taxon>
        <taxon>eudicotyledons</taxon>
        <taxon>Gunneridae</taxon>
        <taxon>Pentapetalae</taxon>
        <taxon>asterids</taxon>
        <taxon>lamiids</taxon>
        <taxon>Solanales</taxon>
        <taxon>Solanaceae</taxon>
        <taxon>Solanoideae</taxon>
        <taxon>Datureae</taxon>
        <taxon>Datura</taxon>
    </lineage>
</organism>